<feature type="domain" description="AMP-dependent synthetase/ligase" evidence="1">
    <location>
        <begin position="6"/>
        <end position="322"/>
    </location>
</feature>
<comment type="caution">
    <text evidence="3">The sequence shown here is derived from an EMBL/GenBank/DDBJ whole genome shotgun (WGS) entry which is preliminary data.</text>
</comment>
<evidence type="ECO:0000313" key="4">
    <source>
        <dbReference type="Proteomes" id="UP001501321"/>
    </source>
</evidence>
<dbReference type="InterPro" id="IPR042099">
    <property type="entry name" value="ANL_N_sf"/>
</dbReference>
<dbReference type="Pfam" id="PF00501">
    <property type="entry name" value="AMP-binding"/>
    <property type="match status" value="1"/>
</dbReference>
<dbReference type="PANTHER" id="PTHR43767:SF10">
    <property type="entry name" value="SURFACTIN SYNTHASE SUBUNIT 1"/>
    <property type="match status" value="1"/>
</dbReference>
<organism evidence="3 4">
    <name type="scientific">Pseudaeromonas paramecii</name>
    <dbReference type="NCBI Taxonomy" id="2138166"/>
    <lineage>
        <taxon>Bacteria</taxon>
        <taxon>Pseudomonadati</taxon>
        <taxon>Pseudomonadota</taxon>
        <taxon>Gammaproteobacteria</taxon>
        <taxon>Aeromonadales</taxon>
        <taxon>Aeromonadaceae</taxon>
        <taxon>Pseudaeromonas</taxon>
    </lineage>
</organism>
<dbReference type="CDD" id="cd17630">
    <property type="entry name" value="OSB_MenE-like"/>
    <property type="match status" value="1"/>
</dbReference>
<dbReference type="Pfam" id="PF13193">
    <property type="entry name" value="AMP-binding_C"/>
    <property type="match status" value="1"/>
</dbReference>
<keyword evidence="3" id="KW-0436">Ligase</keyword>
<dbReference type="Gene3D" id="3.40.50.12780">
    <property type="entry name" value="N-terminal domain of ligase-like"/>
    <property type="match status" value="1"/>
</dbReference>
<evidence type="ECO:0000313" key="3">
    <source>
        <dbReference type="EMBL" id="GAA4495200.1"/>
    </source>
</evidence>
<evidence type="ECO:0000259" key="2">
    <source>
        <dbReference type="Pfam" id="PF13193"/>
    </source>
</evidence>
<dbReference type="InterPro" id="IPR050237">
    <property type="entry name" value="ATP-dep_AMP-bd_enzyme"/>
</dbReference>
<gene>
    <name evidence="3" type="ORF">GCM10023095_08100</name>
</gene>
<keyword evidence="4" id="KW-1185">Reference proteome</keyword>
<dbReference type="SUPFAM" id="SSF56801">
    <property type="entry name" value="Acetyl-CoA synthetase-like"/>
    <property type="match status" value="1"/>
</dbReference>
<name>A0ABP8Q2D1_9GAMM</name>
<dbReference type="InterPro" id="IPR045851">
    <property type="entry name" value="AMP-bd_C_sf"/>
</dbReference>
<dbReference type="Proteomes" id="UP001501321">
    <property type="component" value="Unassembled WGS sequence"/>
</dbReference>
<evidence type="ECO:0000259" key="1">
    <source>
        <dbReference type="Pfam" id="PF00501"/>
    </source>
</evidence>
<dbReference type="EMBL" id="BAABFC010000004">
    <property type="protein sequence ID" value="GAA4495200.1"/>
    <property type="molecule type" value="Genomic_DNA"/>
</dbReference>
<dbReference type="InterPro" id="IPR000873">
    <property type="entry name" value="AMP-dep_synth/lig_dom"/>
</dbReference>
<feature type="domain" description="AMP-binding enzyme C-terminal" evidence="2">
    <location>
        <begin position="373"/>
        <end position="432"/>
    </location>
</feature>
<dbReference type="PANTHER" id="PTHR43767">
    <property type="entry name" value="LONG-CHAIN-FATTY-ACID--COA LIGASE"/>
    <property type="match status" value="1"/>
</dbReference>
<sequence length="465" mass="50380">MICPIRQHASQHPEQPALYLDGQPVSYGELDQRLNALGQQLDAAGLLAGDALGLIARNGLPTLLLIWAALRRQLILCPLNPALPEASQQTWCQRLAIQALWREAGPLAGHWQNLTPNWQARSPQGAARLDPAALCNKLLTSGSSGQAKVVVHRLAQHLANAQGSRQQIPLTRGDGWLLSLPLYHVGGFAIPLRCFAAGATLVLPDAKLPLKDQLRRDPISHLSLVPTQLWRLLAAPDFRLSQTRLRVLLLGGAPIPQALVAACQAQGLSPLVSYGLSEMGSQVCTRVCGSDSQVVGRPLPGREVCLQAGEICVRGETLFAGYETEDGLALPLDPAGWFHTRDKGEWTVDGELKVCGRLDNQFVCGGENIQPEQIEAALLEHPDVAQALVVPLADAQWGHRPVAFIQWHSGAAVDDLEAWLRQRLPGYLVPRHWLAWPAQEDGLKPSRREFAALAARQLAAPAQGA</sequence>
<dbReference type="GO" id="GO:0016874">
    <property type="term" value="F:ligase activity"/>
    <property type="evidence" value="ECO:0007669"/>
    <property type="project" value="UniProtKB-KW"/>
</dbReference>
<dbReference type="Gene3D" id="3.30.300.30">
    <property type="match status" value="1"/>
</dbReference>
<dbReference type="InterPro" id="IPR025110">
    <property type="entry name" value="AMP-bd_C"/>
</dbReference>
<proteinExistence type="predicted"/>
<protein>
    <submittedName>
        <fullName evidence="3">2-succinylbenzoate--CoA ligase</fullName>
    </submittedName>
</protein>
<accession>A0ABP8Q2D1</accession>
<reference evidence="4" key="1">
    <citation type="journal article" date="2019" name="Int. J. Syst. Evol. Microbiol.">
        <title>The Global Catalogue of Microorganisms (GCM) 10K type strain sequencing project: providing services to taxonomists for standard genome sequencing and annotation.</title>
        <authorList>
            <consortium name="The Broad Institute Genomics Platform"/>
            <consortium name="The Broad Institute Genome Sequencing Center for Infectious Disease"/>
            <person name="Wu L."/>
            <person name="Ma J."/>
        </authorList>
    </citation>
    <scope>NUCLEOTIDE SEQUENCE [LARGE SCALE GENOMIC DNA]</scope>
    <source>
        <strain evidence="4">JCM 32226</strain>
    </source>
</reference>